<dbReference type="Proteomes" id="UP000238413">
    <property type="component" value="Plasmid unnamed1"/>
</dbReference>
<keyword evidence="4" id="KW-1185">Reference proteome</keyword>
<name>A0ABM6T3N5_9ACTN</name>
<evidence type="ECO:0000256" key="1">
    <source>
        <dbReference type="SAM" id="MobiDB-lite"/>
    </source>
</evidence>
<organism evidence="3 4">
    <name type="scientific">Streptomyces dengpaensis</name>
    <dbReference type="NCBI Taxonomy" id="2049881"/>
    <lineage>
        <taxon>Bacteria</taxon>
        <taxon>Bacillati</taxon>
        <taxon>Actinomycetota</taxon>
        <taxon>Actinomycetes</taxon>
        <taxon>Kitasatosporales</taxon>
        <taxon>Streptomycetaceae</taxon>
        <taxon>Streptomyces</taxon>
    </lineage>
</organism>
<accession>A0ABM6T3N5</accession>
<dbReference type="EMBL" id="CP026653">
    <property type="protein sequence ID" value="AVH61767.1"/>
    <property type="molecule type" value="Genomic_DNA"/>
</dbReference>
<proteinExistence type="predicted"/>
<dbReference type="InterPro" id="IPR011663">
    <property type="entry name" value="UTRA"/>
</dbReference>
<dbReference type="RefSeq" id="WP_099505173.1">
    <property type="nucleotide sequence ID" value="NZ_CP026653.1"/>
</dbReference>
<evidence type="ECO:0000313" key="3">
    <source>
        <dbReference type="EMBL" id="AVH61767.1"/>
    </source>
</evidence>
<evidence type="ECO:0000313" key="4">
    <source>
        <dbReference type="Proteomes" id="UP000238413"/>
    </source>
</evidence>
<dbReference type="SUPFAM" id="SSF64288">
    <property type="entry name" value="Chorismate lyase-like"/>
    <property type="match status" value="1"/>
</dbReference>
<gene>
    <name evidence="3" type="ORF">C4B68_40415</name>
</gene>
<reference evidence="3 4" key="1">
    <citation type="submission" date="2018-02" db="EMBL/GenBank/DDBJ databases">
        <title>Complete genome sequence of Streptomyces dengpaensis, the producer of angucyclines.</title>
        <authorList>
            <person name="Yumei L."/>
        </authorList>
    </citation>
    <scope>NUCLEOTIDE SEQUENCE [LARGE SCALE GENOMIC DNA]</scope>
    <source>
        <strain evidence="3 4">XZHG99</strain>
        <plasmid evidence="3 4">unnamed1</plasmid>
    </source>
</reference>
<evidence type="ECO:0000259" key="2">
    <source>
        <dbReference type="Pfam" id="PF07702"/>
    </source>
</evidence>
<dbReference type="InterPro" id="IPR028978">
    <property type="entry name" value="Chorismate_lyase_/UTRA_dom_sf"/>
</dbReference>
<feature type="domain" description="UbiC transcription regulator-associated" evidence="2">
    <location>
        <begin position="35"/>
        <end position="74"/>
    </location>
</feature>
<geneLocation type="plasmid" evidence="3 4">
    <name>unnamed1</name>
</geneLocation>
<dbReference type="Gene3D" id="3.40.1410.10">
    <property type="entry name" value="Chorismate lyase-like"/>
    <property type="match status" value="1"/>
</dbReference>
<keyword evidence="3" id="KW-0614">Plasmid</keyword>
<sequence length="97" mass="10862">MAEQDEMDWTHPNATPELPPNAPPGTVRVATGTMARFVNAQEAQDFGISTERPCLVIEQVFYDAEDDVLQHTVTVNYSGHPHAIRYQPTPEDLAQRE</sequence>
<dbReference type="Pfam" id="PF07702">
    <property type="entry name" value="UTRA"/>
    <property type="match status" value="1"/>
</dbReference>
<feature type="region of interest" description="Disordered" evidence="1">
    <location>
        <begin position="1"/>
        <end position="24"/>
    </location>
</feature>
<protein>
    <submittedName>
        <fullName evidence="3">UTRA domain-containing protein</fullName>
    </submittedName>
</protein>